<dbReference type="Gene3D" id="1.20.120.1630">
    <property type="match status" value="1"/>
</dbReference>
<feature type="transmembrane region" description="Helical" evidence="17">
    <location>
        <begin position="71"/>
        <end position="93"/>
    </location>
</feature>
<evidence type="ECO:0000313" key="19">
    <source>
        <dbReference type="EMBL" id="KDS49114.1"/>
    </source>
</evidence>
<evidence type="ECO:0000256" key="14">
    <source>
        <dbReference type="ARBA" id="ARBA00041664"/>
    </source>
</evidence>
<dbReference type="GO" id="GO:0006694">
    <property type="term" value="P:steroid biosynthetic process"/>
    <property type="evidence" value="ECO:0007669"/>
    <property type="project" value="TreeGrafter"/>
</dbReference>
<dbReference type="InterPro" id="IPR001104">
    <property type="entry name" value="3-oxo-5_a-steroid_4-DH_C"/>
</dbReference>
<dbReference type="Proteomes" id="UP000028013">
    <property type="component" value="Unassembled WGS sequence"/>
</dbReference>
<dbReference type="PIRSF" id="PIRSF015596">
    <property type="entry name" value="5_alpha-SR2"/>
    <property type="match status" value="1"/>
</dbReference>
<keyword evidence="8 17" id="KW-1133">Transmembrane helix</keyword>
<gene>
    <name evidence="19" type="ORF">M094_2098</name>
</gene>
<evidence type="ECO:0000313" key="20">
    <source>
        <dbReference type="Proteomes" id="UP000028013"/>
    </source>
</evidence>
<dbReference type="AlphaFoldDB" id="A0A078RZ40"/>
<feature type="domain" description="3-oxo-5-alpha-steroid 4-dehydrogenase C-terminal" evidence="18">
    <location>
        <begin position="102"/>
        <end position="256"/>
    </location>
</feature>
<evidence type="ECO:0000259" key="18">
    <source>
        <dbReference type="Pfam" id="PF02544"/>
    </source>
</evidence>
<keyword evidence="5" id="KW-0256">Endoplasmic reticulum</keyword>
<comment type="catalytic activity">
    <reaction evidence="16">
        <text>androst-4-ene-3,17-dione + NADPH + H(+) = 5alpha-androstan-3,17-dione + NADP(+)</text>
        <dbReference type="Rhea" id="RHEA:50816"/>
        <dbReference type="ChEBI" id="CHEBI:15378"/>
        <dbReference type="ChEBI" id="CHEBI:15994"/>
        <dbReference type="ChEBI" id="CHEBI:16422"/>
        <dbReference type="ChEBI" id="CHEBI:57783"/>
        <dbReference type="ChEBI" id="CHEBI:58349"/>
    </reaction>
    <physiologicalReaction direction="left-to-right" evidence="16">
        <dbReference type="Rhea" id="RHEA:50817"/>
    </physiologicalReaction>
</comment>
<protein>
    <recommendedName>
        <fullName evidence="13">3-oxo-5-alpha-steroid 4-dehydrogenase 1</fullName>
    </recommendedName>
    <alternativeName>
        <fullName evidence="14">SR type 1</fullName>
    </alternativeName>
    <alternativeName>
        <fullName evidence="15">Steroid 5-alpha-reductase 1</fullName>
    </alternativeName>
</protein>
<dbReference type="RefSeq" id="WP_035449118.1">
    <property type="nucleotide sequence ID" value="NZ_JNHN01000178.1"/>
</dbReference>
<evidence type="ECO:0000256" key="10">
    <source>
        <dbReference type="ARBA" id="ARBA00023098"/>
    </source>
</evidence>
<dbReference type="PROSITE" id="PS50244">
    <property type="entry name" value="S5A_REDUCTASE"/>
    <property type="match status" value="1"/>
</dbReference>
<keyword evidence="7" id="KW-0521">NADP</keyword>
<evidence type="ECO:0000256" key="15">
    <source>
        <dbReference type="ARBA" id="ARBA00042579"/>
    </source>
</evidence>
<dbReference type="InterPro" id="IPR016636">
    <property type="entry name" value="3-oxo-5-alpha-steroid_4-DH"/>
</dbReference>
<evidence type="ECO:0000256" key="17">
    <source>
        <dbReference type="SAM" id="Phobius"/>
    </source>
</evidence>
<evidence type="ECO:0000256" key="1">
    <source>
        <dbReference type="ARBA" id="ARBA00004477"/>
    </source>
</evidence>
<comment type="caution">
    <text evidence="19">The sequence shown here is derived from an EMBL/GenBank/DDBJ whole genome shotgun (WGS) entry which is preliminary data.</text>
</comment>
<organism evidence="19 20">
    <name type="scientific">Bacteroides uniformis str. 3978 T3 ii</name>
    <dbReference type="NCBI Taxonomy" id="1339349"/>
    <lineage>
        <taxon>Bacteria</taxon>
        <taxon>Pseudomonadati</taxon>
        <taxon>Bacteroidota</taxon>
        <taxon>Bacteroidia</taxon>
        <taxon>Bacteroidales</taxon>
        <taxon>Bacteroidaceae</taxon>
        <taxon>Bacteroides</taxon>
    </lineage>
</organism>
<feature type="transmembrane region" description="Helical" evidence="17">
    <location>
        <begin position="142"/>
        <end position="162"/>
    </location>
</feature>
<proteinExistence type="predicted"/>
<sequence length="256" mass="29372">MNQETFQIFLWVMSAVALVVFIALYFVKAGYGMFRTASWGISINNKLAWVLMEAPVFILMFGLWGKSGAGFAVPVYFFFLLFQLHYLQRAFIFPFLLKGKSRMPVAIMAMGIVFNLLNGMMQAGGLFYFAPEGLYADGWAYLLKPHALLGIILFFAGMFVNLHSDYVIRHLRRPGDTKHYLPGKGLYRYVTSANYFGELVEWTGFAILTASPAAWVFVWWTFANLVPRADAIHRRYREEFGDEAVGKRKRIIPFLY</sequence>
<evidence type="ECO:0000256" key="12">
    <source>
        <dbReference type="ARBA" id="ARBA00037789"/>
    </source>
</evidence>
<evidence type="ECO:0000256" key="16">
    <source>
        <dbReference type="ARBA" id="ARBA00049166"/>
    </source>
</evidence>
<keyword evidence="4" id="KW-0221">Differentiation</keyword>
<keyword evidence="10" id="KW-0443">Lipid metabolism</keyword>
<dbReference type="PATRIC" id="fig|1339349.3.peg.3225"/>
<name>A0A078RZ40_BACUN</name>
<dbReference type="EMBL" id="JNHN01000178">
    <property type="protein sequence ID" value="KDS49114.1"/>
    <property type="molecule type" value="Genomic_DNA"/>
</dbReference>
<evidence type="ECO:0000256" key="3">
    <source>
        <dbReference type="ARBA" id="ARBA00022692"/>
    </source>
</evidence>
<evidence type="ECO:0000256" key="7">
    <source>
        <dbReference type="ARBA" id="ARBA00022857"/>
    </source>
</evidence>
<feature type="transmembrane region" description="Helical" evidence="17">
    <location>
        <begin position="105"/>
        <end position="130"/>
    </location>
</feature>
<evidence type="ECO:0000256" key="4">
    <source>
        <dbReference type="ARBA" id="ARBA00022782"/>
    </source>
</evidence>
<evidence type="ECO:0000256" key="13">
    <source>
        <dbReference type="ARBA" id="ARBA00039428"/>
    </source>
</evidence>
<keyword evidence="9" id="KW-0560">Oxidoreductase</keyword>
<evidence type="ECO:0000256" key="6">
    <source>
        <dbReference type="ARBA" id="ARBA00022848"/>
    </source>
</evidence>
<evidence type="ECO:0000256" key="9">
    <source>
        <dbReference type="ARBA" id="ARBA00023002"/>
    </source>
</evidence>
<reference evidence="19 20" key="1">
    <citation type="submission" date="2014-04" db="EMBL/GenBank/DDBJ databases">
        <authorList>
            <person name="Sears C."/>
            <person name="Carroll K."/>
            <person name="Sack B.R."/>
            <person name="Qadri F."/>
            <person name="Myers L.L."/>
            <person name="Chung G.-T."/>
            <person name="Escheverria P."/>
            <person name="Fraser C.M."/>
            <person name="Sadzewicz L."/>
            <person name="Shefchek K.A."/>
            <person name="Tallon L."/>
            <person name="Das S.P."/>
            <person name="Daugherty S."/>
            <person name="Mongodin E.F."/>
        </authorList>
    </citation>
    <scope>NUCLEOTIDE SEQUENCE [LARGE SCALE GENOMIC DNA]</scope>
    <source>
        <strain evidence="19 20">3978 T3 ii</strain>
    </source>
</reference>
<evidence type="ECO:0000256" key="2">
    <source>
        <dbReference type="ARBA" id="ARBA00004524"/>
    </source>
</evidence>
<keyword evidence="6" id="KW-0492">Microsome</keyword>
<dbReference type="Pfam" id="PF02544">
    <property type="entry name" value="Steroid_dh"/>
    <property type="match status" value="1"/>
</dbReference>
<dbReference type="InterPro" id="IPR039357">
    <property type="entry name" value="SRD5A/TECR"/>
</dbReference>
<accession>A0A078RZ40</accession>
<keyword evidence="11 17" id="KW-0472">Membrane</keyword>
<dbReference type="GO" id="GO:0003865">
    <property type="term" value="F:3-oxo-5-alpha-steroid 4-dehydrogenase activity"/>
    <property type="evidence" value="ECO:0007669"/>
    <property type="project" value="InterPro"/>
</dbReference>
<feature type="transmembrane region" description="Helical" evidence="17">
    <location>
        <begin position="6"/>
        <end position="27"/>
    </location>
</feature>
<dbReference type="PANTHER" id="PTHR10556:SF57">
    <property type="entry name" value="3-OXO-5-ALPHA-STEROID 4-DEHYDROGENASE 1"/>
    <property type="match status" value="1"/>
</dbReference>
<keyword evidence="3 17" id="KW-0812">Transmembrane</keyword>
<feature type="transmembrane region" description="Helical" evidence="17">
    <location>
        <begin position="47"/>
        <end position="65"/>
    </location>
</feature>
<dbReference type="FunFam" id="1.20.120.1630:FF:000014">
    <property type="entry name" value="Steroid 5-alpha reductase, putative"/>
    <property type="match status" value="1"/>
</dbReference>
<dbReference type="GO" id="GO:0030154">
    <property type="term" value="P:cell differentiation"/>
    <property type="evidence" value="ECO:0007669"/>
    <property type="project" value="UniProtKB-KW"/>
</dbReference>
<dbReference type="PANTHER" id="PTHR10556">
    <property type="entry name" value="3-OXO-5-ALPHA-STEROID 4-DEHYDROGENASE"/>
    <property type="match status" value="1"/>
</dbReference>
<comment type="subcellular location">
    <subcellularLocation>
        <location evidence="1">Endoplasmic reticulum membrane</location>
        <topology evidence="1">Multi-pass membrane protein</topology>
    </subcellularLocation>
    <subcellularLocation>
        <location evidence="2">Microsome membrane</location>
    </subcellularLocation>
</comment>
<evidence type="ECO:0000256" key="5">
    <source>
        <dbReference type="ARBA" id="ARBA00022824"/>
    </source>
</evidence>
<dbReference type="GO" id="GO:0016020">
    <property type="term" value="C:membrane"/>
    <property type="evidence" value="ECO:0007669"/>
    <property type="project" value="InterPro"/>
</dbReference>
<comment type="function">
    <text evidence="12">Converts testosterone into 5-alpha-dihydrotestosterone and progesterone or corticosterone into their corresponding 5-alpha-3-oxosteroids. It plays a central role in sexual differentiation and androgen physiology.</text>
</comment>
<evidence type="ECO:0000256" key="11">
    <source>
        <dbReference type="ARBA" id="ARBA00023136"/>
    </source>
</evidence>
<evidence type="ECO:0000256" key="8">
    <source>
        <dbReference type="ARBA" id="ARBA00022989"/>
    </source>
</evidence>